<evidence type="ECO:0000256" key="4">
    <source>
        <dbReference type="ARBA" id="ARBA00022801"/>
    </source>
</evidence>
<reference evidence="18" key="1">
    <citation type="journal article" date="2021" name="PeerJ">
        <title>Extensive microbial diversity within the chicken gut microbiome revealed by metagenomics and culture.</title>
        <authorList>
            <person name="Gilroy R."/>
            <person name="Ravi A."/>
            <person name="Getino M."/>
            <person name="Pursley I."/>
            <person name="Horton D.L."/>
            <person name="Alikhan N.F."/>
            <person name="Baker D."/>
            <person name="Gharbi K."/>
            <person name="Hall N."/>
            <person name="Watson M."/>
            <person name="Adriaenssens E.M."/>
            <person name="Foster-Nyarko E."/>
            <person name="Jarju S."/>
            <person name="Secka A."/>
            <person name="Antonio M."/>
            <person name="Oren A."/>
            <person name="Chaudhuri R.R."/>
            <person name="La Ragione R."/>
            <person name="Hildebrand F."/>
            <person name="Pallen M.J."/>
        </authorList>
    </citation>
    <scope>NUCLEOTIDE SEQUENCE</scope>
    <source>
        <strain evidence="18">ChiSjej5B23-15282</strain>
    </source>
</reference>
<dbReference type="SUPFAM" id="SSF52980">
    <property type="entry name" value="Restriction endonuclease-like"/>
    <property type="match status" value="1"/>
</dbReference>
<gene>
    <name evidence="13 18" type="primary">addA</name>
    <name evidence="18" type="ORF">H9981_00470</name>
</gene>
<keyword evidence="6 13" id="KW-0269">Exonuclease</keyword>
<comment type="similarity">
    <text evidence="13">Belongs to the helicase family. AddA subfamily.</text>
</comment>
<dbReference type="EMBL" id="DXFA01000009">
    <property type="protein sequence ID" value="HIX47491.1"/>
    <property type="molecule type" value="Genomic_DNA"/>
</dbReference>
<keyword evidence="3 13" id="KW-0227">DNA damage</keyword>
<evidence type="ECO:0000256" key="5">
    <source>
        <dbReference type="ARBA" id="ARBA00022806"/>
    </source>
</evidence>
<dbReference type="InterPro" id="IPR011335">
    <property type="entry name" value="Restrct_endonuc-II-like"/>
</dbReference>
<evidence type="ECO:0000256" key="12">
    <source>
        <dbReference type="ARBA" id="ARBA00048988"/>
    </source>
</evidence>
<dbReference type="Pfam" id="PF13361">
    <property type="entry name" value="UvrD_C"/>
    <property type="match status" value="1"/>
</dbReference>
<dbReference type="InterPro" id="IPR011604">
    <property type="entry name" value="PDDEXK-like_dom_sf"/>
</dbReference>
<name>A0A9D1VV88_9FIRM</name>
<dbReference type="InterPro" id="IPR014017">
    <property type="entry name" value="DNA_helicase_UvrD-like_C"/>
</dbReference>
<feature type="binding site" evidence="14">
    <location>
        <begin position="24"/>
        <end position="31"/>
    </location>
    <ligand>
        <name>ATP</name>
        <dbReference type="ChEBI" id="CHEBI:30616"/>
    </ligand>
</feature>
<keyword evidence="2 13" id="KW-0547">Nucleotide-binding</keyword>
<dbReference type="FunFam" id="3.40.50.300:FF:001236">
    <property type="entry name" value="ATP-dependent helicase/nuclease subunit A"/>
    <property type="match status" value="1"/>
</dbReference>
<dbReference type="GO" id="GO:0000724">
    <property type="term" value="P:double-strand break repair via homologous recombination"/>
    <property type="evidence" value="ECO:0007669"/>
    <property type="project" value="UniProtKB-UniRule"/>
</dbReference>
<evidence type="ECO:0000256" key="15">
    <source>
        <dbReference type="SAM" id="MobiDB-lite"/>
    </source>
</evidence>
<dbReference type="Pfam" id="PF00580">
    <property type="entry name" value="UvrD-helicase"/>
    <property type="match status" value="1"/>
</dbReference>
<protein>
    <recommendedName>
        <fullName evidence="13">ATP-dependent helicase/nuclease subunit A</fullName>
        <ecNumber evidence="13">3.1.-.-</ecNumber>
        <ecNumber evidence="13">5.6.2.4</ecNumber>
    </recommendedName>
    <alternativeName>
        <fullName evidence="13">ATP-dependent helicase/nuclease AddA</fullName>
    </alternativeName>
    <alternativeName>
        <fullName evidence="13">DNA 3'-5' helicase AddA</fullName>
    </alternativeName>
</protein>
<feature type="domain" description="UvrD-like helicase ATP-binding" evidence="16">
    <location>
        <begin position="3"/>
        <end position="467"/>
    </location>
</feature>
<dbReference type="PROSITE" id="PS51217">
    <property type="entry name" value="UVRD_HELICASE_CTER"/>
    <property type="match status" value="1"/>
</dbReference>
<dbReference type="GO" id="GO:0033202">
    <property type="term" value="C:DNA helicase complex"/>
    <property type="evidence" value="ECO:0007669"/>
    <property type="project" value="TreeGrafter"/>
</dbReference>
<dbReference type="InterPro" id="IPR014152">
    <property type="entry name" value="AddA"/>
</dbReference>
<dbReference type="Gene3D" id="3.90.320.10">
    <property type="match status" value="1"/>
</dbReference>
<evidence type="ECO:0000259" key="16">
    <source>
        <dbReference type="PROSITE" id="PS51198"/>
    </source>
</evidence>
<dbReference type="Proteomes" id="UP000824243">
    <property type="component" value="Unassembled WGS sequence"/>
</dbReference>
<dbReference type="NCBIfam" id="TIGR02785">
    <property type="entry name" value="addA_Gpos"/>
    <property type="match status" value="1"/>
</dbReference>
<dbReference type="PANTHER" id="PTHR11070:SF48">
    <property type="entry name" value="ATP-DEPENDENT HELICASE_NUCLEASE SUBUNIT A"/>
    <property type="match status" value="1"/>
</dbReference>
<proteinExistence type="inferred from homology"/>
<dbReference type="EC" id="3.1.-.-" evidence="13"/>
<evidence type="ECO:0000256" key="7">
    <source>
        <dbReference type="ARBA" id="ARBA00022840"/>
    </source>
</evidence>
<comment type="catalytic activity">
    <reaction evidence="12 13">
        <text>ATP + H2O = ADP + phosphate + H(+)</text>
        <dbReference type="Rhea" id="RHEA:13065"/>
        <dbReference type="ChEBI" id="CHEBI:15377"/>
        <dbReference type="ChEBI" id="CHEBI:15378"/>
        <dbReference type="ChEBI" id="CHEBI:30616"/>
        <dbReference type="ChEBI" id="CHEBI:43474"/>
        <dbReference type="ChEBI" id="CHEBI:456216"/>
        <dbReference type="EC" id="5.6.2.4"/>
    </reaction>
</comment>
<evidence type="ECO:0000313" key="19">
    <source>
        <dbReference type="Proteomes" id="UP000824243"/>
    </source>
</evidence>
<comment type="cofactor">
    <cofactor evidence="13">
        <name>Mg(2+)</name>
        <dbReference type="ChEBI" id="CHEBI:18420"/>
    </cofactor>
</comment>
<feature type="domain" description="UvrD-like helicase C-terminal" evidence="17">
    <location>
        <begin position="490"/>
        <end position="809"/>
    </location>
</feature>
<comment type="function">
    <text evidence="13">The heterodimer acts as both an ATP-dependent DNA helicase and an ATP-dependent, dual-direction single-stranded exonuclease. Recognizes the chi site generating a DNA molecule suitable for the initiation of homologous recombination. The AddA nuclease domain is required for chi fragment generation; this subunit has the helicase and 3' -&gt; 5' nuclease activities.</text>
</comment>
<comment type="caution">
    <text evidence="18">The sequence shown here is derived from an EMBL/GenBank/DDBJ whole genome shotgun (WGS) entry which is preliminary data.</text>
</comment>
<keyword evidence="8 13" id="KW-0238">DNA-binding</keyword>
<keyword evidence="5 13" id="KW-0347">Helicase</keyword>
<dbReference type="InterPro" id="IPR038726">
    <property type="entry name" value="PDDEXK_AddAB-type"/>
</dbReference>
<dbReference type="PANTHER" id="PTHR11070">
    <property type="entry name" value="UVRD / RECB / PCRA DNA HELICASE FAMILY MEMBER"/>
    <property type="match status" value="1"/>
</dbReference>
<accession>A0A9D1VV88</accession>
<reference evidence="18" key="2">
    <citation type="submission" date="2021-04" db="EMBL/GenBank/DDBJ databases">
        <authorList>
            <person name="Gilroy R."/>
        </authorList>
    </citation>
    <scope>NUCLEOTIDE SEQUENCE</scope>
    <source>
        <strain evidence="18">ChiSjej5B23-15282</strain>
    </source>
</reference>
<keyword evidence="1 13" id="KW-0540">Nuclease</keyword>
<dbReference type="HAMAP" id="MF_01451">
    <property type="entry name" value="AddA"/>
    <property type="match status" value="1"/>
</dbReference>
<dbReference type="InterPro" id="IPR027417">
    <property type="entry name" value="P-loop_NTPase"/>
</dbReference>
<comment type="subunit">
    <text evidence="13">Heterodimer of AddA and AddB/RexB.</text>
</comment>
<dbReference type="Gene3D" id="3.40.50.300">
    <property type="entry name" value="P-loop containing nucleotide triphosphate hydrolases"/>
    <property type="match status" value="4"/>
</dbReference>
<evidence type="ECO:0000256" key="9">
    <source>
        <dbReference type="ARBA" id="ARBA00023204"/>
    </source>
</evidence>
<dbReference type="GO" id="GO:0003690">
    <property type="term" value="F:double-stranded DNA binding"/>
    <property type="evidence" value="ECO:0007669"/>
    <property type="project" value="UniProtKB-UniRule"/>
</dbReference>
<organism evidence="18 19">
    <name type="scientific">Candidatus Mediterraneibacter caccavium</name>
    <dbReference type="NCBI Taxonomy" id="2838661"/>
    <lineage>
        <taxon>Bacteria</taxon>
        <taxon>Bacillati</taxon>
        <taxon>Bacillota</taxon>
        <taxon>Clostridia</taxon>
        <taxon>Lachnospirales</taxon>
        <taxon>Lachnospiraceae</taxon>
        <taxon>Mediterraneibacter</taxon>
    </lineage>
</organism>
<dbReference type="AlphaFoldDB" id="A0A9D1VV88"/>
<evidence type="ECO:0000256" key="8">
    <source>
        <dbReference type="ARBA" id="ARBA00023125"/>
    </source>
</evidence>
<evidence type="ECO:0000256" key="2">
    <source>
        <dbReference type="ARBA" id="ARBA00022741"/>
    </source>
</evidence>
<evidence type="ECO:0000256" key="3">
    <source>
        <dbReference type="ARBA" id="ARBA00022763"/>
    </source>
</evidence>
<dbReference type="EC" id="5.6.2.4" evidence="13"/>
<dbReference type="PROSITE" id="PS51198">
    <property type="entry name" value="UVRD_HELICASE_ATP_BIND"/>
    <property type="match status" value="1"/>
</dbReference>
<dbReference type="GO" id="GO:0043138">
    <property type="term" value="F:3'-5' DNA helicase activity"/>
    <property type="evidence" value="ECO:0007669"/>
    <property type="project" value="UniProtKB-UniRule"/>
</dbReference>
<dbReference type="SUPFAM" id="SSF52540">
    <property type="entry name" value="P-loop containing nucleoside triphosphate hydrolases"/>
    <property type="match status" value="1"/>
</dbReference>
<evidence type="ECO:0000256" key="11">
    <source>
        <dbReference type="ARBA" id="ARBA00034617"/>
    </source>
</evidence>
<keyword evidence="10 13" id="KW-0413">Isomerase</keyword>
<evidence type="ECO:0000256" key="1">
    <source>
        <dbReference type="ARBA" id="ARBA00022722"/>
    </source>
</evidence>
<sequence length="1244" mass="141119">MSVRWTDEQQKVIDLRDRNILVSAAAGSGKTAVLVERIIQRLTEETHPVDVDRLLIVTFTEAAAAEMKERIGAAIEKKLLERPGDARLEQQASLIHSAPITTIHSFCLSAIRDHFHVIGIDPGFRIAEEGELRLLRQDVLDELLEACYDEGTEEFLDFVERFGTGRNDRKIEEIILKLYEYSRSYPQPEKWLGSCVKAYETPGSGELAHRAAERVCRRAGDIRKLLEHALKICEEPDGPYMYGDMLESDLENASRLEQTEAFDDQYEAVCGFAWKRLSGKKDETVSDEKKEAVKKLREQAKKLVKDLRELYFYAPREEWEEDMRRACPSMRTLAGLVNRFAELFAEKKRGRNMIDFSDMEQFALEILTVEKDGELVPSPAAGEYQERFEEVMIDEYQDSNLVQETILTSVSRMSKGGYNVFMVGDVKQSIYSFRLSRPELFMEKYHTYSLEDNVMQRIDLHKNFRSRAEVLDSVNYLFRQIMGKDLGGIEYDDSAALYVGADFPELPGETRAAGFSDRTELLLLDKADTGDEAARRAEARMIARRIRELVRNGAVIDRETGGYRRVQYRDIVILTRSIRGWAEDFAAVLSEEGIPAYSVSREGYFETYEVSVLLDYLKILDNARQDLPLAAVLTSPFGNLTPAEMAEIRTAYPNLPFYEAVRAYAEEGGDSGNEGMAAGRAFTGEAGRESDSGRDRALCRKLERFFDQMAHFRAKVPYTPVHELLTEIIETTGFGLSVAAMPAGAQRAANVDMLVEKASAFEGTSYKGLFNFVRYIGQLRKYDVDYGEAGVMDEQSDTVRIMSIHKSKGLEFPIVFAAGMGKRFNMQDTKGSVVLHPEWGVGLDDIDLDRRTKKPVFLKKMIREESMMETLAEEMRVLYVALTRAKEKLIITGCTDADALSDAAGSVGIFRPDGARCYLDWILPAVLEKSGQQPGGHREDGLGKNRQEETGQAEDRQSGENGIREKEGAPLELRLYTGQDLAPGAAETRAEEIALDVLEHWDTHRVYAPELRARLEEQMDYVYPFEEAGRMKLKFTVSELKKRTALAEEAGQEMYEEPEIVPLIPGFLKEEEVLTGAPRGSAYHKLLELLDFTEEYDEESLPRAVEALRKDGRLTAEMAECIRPEDILRFLRCESGRRMSRAVQRGRLYREQPFVLGIDASEIYPQDESGEKILVQGIIDVYFEEEDGLVVLDYKTDRVRSAGELCEKYHAQLDYYAQALTQLTGRAVKEKIIYSFTLGEEIRV</sequence>
<dbReference type="Pfam" id="PF12705">
    <property type="entry name" value="PDDEXK_1"/>
    <property type="match status" value="1"/>
</dbReference>
<dbReference type="InterPro" id="IPR000212">
    <property type="entry name" value="DNA_helicase_UvrD/REP"/>
</dbReference>
<keyword evidence="4 13" id="KW-0378">Hydrolase</keyword>
<comment type="catalytic activity">
    <reaction evidence="11 13">
        <text>Couples ATP hydrolysis with the unwinding of duplex DNA by translocating in the 3'-5' direction.</text>
        <dbReference type="EC" id="5.6.2.4"/>
    </reaction>
</comment>
<evidence type="ECO:0000256" key="14">
    <source>
        <dbReference type="PROSITE-ProRule" id="PRU00560"/>
    </source>
</evidence>
<evidence type="ECO:0000313" key="18">
    <source>
        <dbReference type="EMBL" id="HIX47491.1"/>
    </source>
</evidence>
<dbReference type="GO" id="GO:0005829">
    <property type="term" value="C:cytosol"/>
    <property type="evidence" value="ECO:0007669"/>
    <property type="project" value="TreeGrafter"/>
</dbReference>
<feature type="compositionally biased region" description="Basic and acidic residues" evidence="15">
    <location>
        <begin position="936"/>
        <end position="969"/>
    </location>
</feature>
<evidence type="ECO:0000256" key="6">
    <source>
        <dbReference type="ARBA" id="ARBA00022839"/>
    </source>
</evidence>
<evidence type="ECO:0000256" key="10">
    <source>
        <dbReference type="ARBA" id="ARBA00023235"/>
    </source>
</evidence>
<keyword evidence="7 13" id="KW-0067">ATP-binding</keyword>
<evidence type="ECO:0000259" key="17">
    <source>
        <dbReference type="PROSITE" id="PS51217"/>
    </source>
</evidence>
<feature type="region of interest" description="Disordered" evidence="15">
    <location>
        <begin position="930"/>
        <end position="969"/>
    </location>
</feature>
<dbReference type="GO" id="GO:0005524">
    <property type="term" value="F:ATP binding"/>
    <property type="evidence" value="ECO:0007669"/>
    <property type="project" value="UniProtKB-UniRule"/>
</dbReference>
<keyword evidence="9 13" id="KW-0234">DNA repair</keyword>
<evidence type="ECO:0000256" key="13">
    <source>
        <dbReference type="HAMAP-Rule" id="MF_01451"/>
    </source>
</evidence>
<dbReference type="GO" id="GO:0008408">
    <property type="term" value="F:3'-5' exonuclease activity"/>
    <property type="evidence" value="ECO:0007669"/>
    <property type="project" value="UniProtKB-UniRule"/>
</dbReference>
<dbReference type="InterPro" id="IPR014016">
    <property type="entry name" value="UvrD-like_ATP-bd"/>
</dbReference>